<dbReference type="OrthoDB" id="1767129at2"/>
<reference evidence="1 2" key="1">
    <citation type="submission" date="2018-08" db="EMBL/GenBank/DDBJ databases">
        <title>A genome reference for cultivated species of the human gut microbiota.</title>
        <authorList>
            <person name="Zou Y."/>
            <person name="Xue W."/>
            <person name="Luo G."/>
        </authorList>
    </citation>
    <scope>NUCLEOTIDE SEQUENCE [LARGE SCALE GENOMIC DNA]</scope>
    <source>
        <strain evidence="1 2">AM07-24</strain>
    </source>
</reference>
<keyword evidence="2" id="KW-1185">Reference proteome</keyword>
<proteinExistence type="predicted"/>
<dbReference type="Proteomes" id="UP000284841">
    <property type="component" value="Unassembled WGS sequence"/>
</dbReference>
<protein>
    <recommendedName>
        <fullName evidence="3">Phage tail protein</fullName>
    </recommendedName>
</protein>
<organism evidence="1 2">
    <name type="scientific">Emergencia timonensis</name>
    <dbReference type="NCBI Taxonomy" id="1776384"/>
    <lineage>
        <taxon>Bacteria</taxon>
        <taxon>Bacillati</taxon>
        <taxon>Bacillota</taxon>
        <taxon>Clostridia</taxon>
        <taxon>Peptostreptococcales</taxon>
        <taxon>Anaerovoracaceae</taxon>
        <taxon>Emergencia</taxon>
    </lineage>
</organism>
<dbReference type="EMBL" id="QRMS01000001">
    <property type="protein sequence ID" value="RHJ89774.1"/>
    <property type="molecule type" value="Genomic_DNA"/>
</dbReference>
<accession>A0A415E7U7</accession>
<sequence>MNILRMKKIGADQWTEVENPVSLQWSLTDLDSEDGNGRNQMGETFKDRISQKRQLSCSWAAMEGEKMKNLLSCLNDNFFEVEYPDALTGKRETSVFYVTSKQTPLYRFDTKTDQWLWTGLAATLVER</sequence>
<dbReference type="STRING" id="1776384.GCA_900086585_03130"/>
<comment type="caution">
    <text evidence="1">The sequence shown here is derived from an EMBL/GenBank/DDBJ whole genome shotgun (WGS) entry which is preliminary data.</text>
</comment>
<gene>
    <name evidence="1" type="ORF">DW099_04200</name>
</gene>
<name>A0A415E7U7_9FIRM</name>
<dbReference type="RefSeq" id="WP_118333812.1">
    <property type="nucleotide sequence ID" value="NZ_AP025567.1"/>
</dbReference>
<evidence type="ECO:0000313" key="2">
    <source>
        <dbReference type="Proteomes" id="UP000284841"/>
    </source>
</evidence>
<dbReference type="AlphaFoldDB" id="A0A415E7U7"/>
<evidence type="ECO:0008006" key="3">
    <source>
        <dbReference type="Google" id="ProtNLM"/>
    </source>
</evidence>
<evidence type="ECO:0000313" key="1">
    <source>
        <dbReference type="EMBL" id="RHJ89774.1"/>
    </source>
</evidence>